<dbReference type="EMBL" id="FOXB01000031">
    <property type="protein sequence ID" value="SFP65964.1"/>
    <property type="molecule type" value="Genomic_DNA"/>
</dbReference>
<evidence type="ECO:0000313" key="3">
    <source>
        <dbReference type="EMBL" id="SFP65964.1"/>
    </source>
</evidence>
<accession>A0A1I5S5L5</accession>
<dbReference type="Proteomes" id="UP000199227">
    <property type="component" value="Unassembled WGS sequence"/>
</dbReference>
<gene>
    <name evidence="3" type="ORF">SAMN05216234_1317</name>
</gene>
<keyword evidence="2" id="KW-0472">Membrane</keyword>
<sequence>MSSDILAMMLGVSTLLGAFGLFALLWGHKSGQFEDKHKFLDAALYDGEEELKDAVMMEKKREELERKRKKDESSIK</sequence>
<reference evidence="3 4" key="1">
    <citation type="submission" date="2016-10" db="EMBL/GenBank/DDBJ databases">
        <authorList>
            <person name="de Groot N.N."/>
        </authorList>
    </citation>
    <scope>NUCLEOTIDE SEQUENCE [LARGE SCALE GENOMIC DNA]</scope>
    <source>
        <strain evidence="3 4">EP1-55-1</strain>
    </source>
</reference>
<dbReference type="InterPro" id="IPR004714">
    <property type="entry name" value="Cyt_oxidase_maturation_cbb3"/>
</dbReference>
<evidence type="ECO:0000313" key="4">
    <source>
        <dbReference type="Proteomes" id="UP000199227"/>
    </source>
</evidence>
<proteinExistence type="predicted"/>
<dbReference type="RefSeq" id="WP_092913250.1">
    <property type="nucleotide sequence ID" value="NZ_CP136592.1"/>
</dbReference>
<keyword evidence="4" id="KW-1185">Reference proteome</keyword>
<name>A0A1I5S5L5_9BACT</name>
<feature type="coiled-coil region" evidence="1">
    <location>
        <begin position="47"/>
        <end position="74"/>
    </location>
</feature>
<dbReference type="OrthoDB" id="5356320at2"/>
<keyword evidence="2" id="KW-0812">Transmembrane</keyword>
<dbReference type="NCBIfam" id="TIGR00847">
    <property type="entry name" value="ccoS"/>
    <property type="match status" value="1"/>
</dbReference>
<dbReference type="Pfam" id="PF03597">
    <property type="entry name" value="FixS"/>
    <property type="match status" value="1"/>
</dbReference>
<protein>
    <submittedName>
        <fullName evidence="3">Cytochrome oxidase maturation protein, cbb3-type</fullName>
    </submittedName>
</protein>
<evidence type="ECO:0000256" key="2">
    <source>
        <dbReference type="SAM" id="Phobius"/>
    </source>
</evidence>
<dbReference type="STRING" id="223786.SAMN05216234_1317"/>
<dbReference type="AlphaFoldDB" id="A0A1I5S5L5"/>
<evidence type="ECO:0000256" key="1">
    <source>
        <dbReference type="SAM" id="Coils"/>
    </source>
</evidence>
<keyword evidence="1" id="KW-0175">Coiled coil</keyword>
<feature type="transmembrane region" description="Helical" evidence="2">
    <location>
        <begin position="6"/>
        <end position="26"/>
    </location>
</feature>
<organism evidence="3 4">
    <name type="scientific">Hydrogenimonas thermophila</name>
    <dbReference type="NCBI Taxonomy" id="223786"/>
    <lineage>
        <taxon>Bacteria</taxon>
        <taxon>Pseudomonadati</taxon>
        <taxon>Campylobacterota</taxon>
        <taxon>Epsilonproteobacteria</taxon>
        <taxon>Campylobacterales</taxon>
        <taxon>Hydrogenimonadaceae</taxon>
        <taxon>Hydrogenimonas</taxon>
    </lineage>
</organism>
<keyword evidence="2" id="KW-1133">Transmembrane helix</keyword>